<sequence length="117" mass="13306">MAEYTILLDGLEVAMGLGIHPEERAAPQRVTLHVAMTCRYAARPEDRIDAVVDYDFLRTGIRKLVESRHFELQETLCEAVAALAFEDERVARVTVRSMKLDIYPDARIGCEIVRSRD</sequence>
<keyword evidence="5" id="KW-0289">Folate biosynthesis</keyword>
<dbReference type="SMART" id="SM00905">
    <property type="entry name" value="FolB"/>
    <property type="match status" value="1"/>
</dbReference>
<keyword evidence="10" id="KW-1185">Reference proteome</keyword>
<evidence type="ECO:0000259" key="8">
    <source>
        <dbReference type="SMART" id="SM00905"/>
    </source>
</evidence>
<dbReference type="Gene3D" id="3.30.1130.10">
    <property type="match status" value="1"/>
</dbReference>
<feature type="domain" description="Dihydroneopterin aldolase/epimerase" evidence="8">
    <location>
        <begin position="6"/>
        <end position="114"/>
    </location>
</feature>
<dbReference type="AlphaFoldDB" id="A0A7W6JRD2"/>
<dbReference type="Proteomes" id="UP000557392">
    <property type="component" value="Unassembled WGS sequence"/>
</dbReference>
<protein>
    <recommendedName>
        <fullName evidence="4">dihydroneopterin aldolase</fullName>
        <ecNumber evidence="4">4.1.2.25</ecNumber>
    </recommendedName>
    <alternativeName>
        <fullName evidence="7">7,8-dihydroneopterin aldolase</fullName>
    </alternativeName>
</protein>
<comment type="catalytic activity">
    <reaction evidence="1">
        <text>7,8-dihydroneopterin = 6-hydroxymethyl-7,8-dihydropterin + glycolaldehyde</text>
        <dbReference type="Rhea" id="RHEA:10540"/>
        <dbReference type="ChEBI" id="CHEBI:17001"/>
        <dbReference type="ChEBI" id="CHEBI:17071"/>
        <dbReference type="ChEBI" id="CHEBI:44841"/>
        <dbReference type="EC" id="4.1.2.25"/>
    </reaction>
</comment>
<evidence type="ECO:0000256" key="4">
    <source>
        <dbReference type="ARBA" id="ARBA00013043"/>
    </source>
</evidence>
<dbReference type="GO" id="GO:0046656">
    <property type="term" value="P:folic acid biosynthetic process"/>
    <property type="evidence" value="ECO:0007669"/>
    <property type="project" value="UniProtKB-KW"/>
</dbReference>
<dbReference type="PANTHER" id="PTHR42844:SF1">
    <property type="entry name" value="DIHYDRONEOPTERIN ALDOLASE 1-RELATED"/>
    <property type="match status" value="1"/>
</dbReference>
<keyword evidence="6 9" id="KW-0456">Lyase</keyword>
<dbReference type="EMBL" id="JACIEH010000001">
    <property type="protein sequence ID" value="MBB4097081.1"/>
    <property type="molecule type" value="Genomic_DNA"/>
</dbReference>
<dbReference type="GO" id="GO:0004150">
    <property type="term" value="F:dihydroneopterin aldolase activity"/>
    <property type="evidence" value="ECO:0007669"/>
    <property type="project" value="UniProtKB-EC"/>
</dbReference>
<dbReference type="InterPro" id="IPR043133">
    <property type="entry name" value="GTP-CH-I_C/QueF"/>
</dbReference>
<reference evidence="9 10" key="1">
    <citation type="submission" date="2020-08" db="EMBL/GenBank/DDBJ databases">
        <title>Genomic Encyclopedia of Type Strains, Phase IV (KMG-IV): sequencing the most valuable type-strain genomes for metagenomic binning, comparative biology and taxonomic classification.</title>
        <authorList>
            <person name="Goeker M."/>
        </authorList>
    </citation>
    <scope>NUCLEOTIDE SEQUENCE [LARGE SCALE GENOMIC DNA]</scope>
    <source>
        <strain evidence="9 10">DSM 101806</strain>
    </source>
</reference>
<dbReference type="GO" id="GO:0005737">
    <property type="term" value="C:cytoplasm"/>
    <property type="evidence" value="ECO:0007669"/>
    <property type="project" value="TreeGrafter"/>
</dbReference>
<evidence type="ECO:0000256" key="1">
    <source>
        <dbReference type="ARBA" id="ARBA00001353"/>
    </source>
</evidence>
<comment type="similarity">
    <text evidence="3">Belongs to the DHNA family.</text>
</comment>
<organism evidence="9 10">
    <name type="scientific">Sphingomonas kyeonggiensis</name>
    <dbReference type="NCBI Taxonomy" id="1268553"/>
    <lineage>
        <taxon>Bacteria</taxon>
        <taxon>Pseudomonadati</taxon>
        <taxon>Pseudomonadota</taxon>
        <taxon>Alphaproteobacteria</taxon>
        <taxon>Sphingomonadales</taxon>
        <taxon>Sphingomonadaceae</taxon>
        <taxon>Sphingomonas</taxon>
    </lineage>
</organism>
<evidence type="ECO:0000256" key="6">
    <source>
        <dbReference type="ARBA" id="ARBA00023239"/>
    </source>
</evidence>
<proteinExistence type="inferred from homology"/>
<evidence type="ECO:0000256" key="3">
    <source>
        <dbReference type="ARBA" id="ARBA00005708"/>
    </source>
</evidence>
<evidence type="ECO:0000313" key="10">
    <source>
        <dbReference type="Proteomes" id="UP000557392"/>
    </source>
</evidence>
<dbReference type="RefSeq" id="WP_183994457.1">
    <property type="nucleotide sequence ID" value="NZ_JACIEH010000001.1"/>
</dbReference>
<accession>A0A7W6JRD2</accession>
<dbReference type="NCBIfam" id="TIGR00526">
    <property type="entry name" value="folB_dom"/>
    <property type="match status" value="1"/>
</dbReference>
<dbReference type="PANTHER" id="PTHR42844">
    <property type="entry name" value="DIHYDRONEOPTERIN ALDOLASE 1-RELATED"/>
    <property type="match status" value="1"/>
</dbReference>
<evidence type="ECO:0000256" key="7">
    <source>
        <dbReference type="ARBA" id="ARBA00032903"/>
    </source>
</evidence>
<dbReference type="InterPro" id="IPR006156">
    <property type="entry name" value="Dihydroneopterin_aldolase"/>
</dbReference>
<evidence type="ECO:0000256" key="2">
    <source>
        <dbReference type="ARBA" id="ARBA00005013"/>
    </source>
</evidence>
<dbReference type="InterPro" id="IPR006157">
    <property type="entry name" value="FolB_dom"/>
</dbReference>
<evidence type="ECO:0000313" key="9">
    <source>
        <dbReference type="EMBL" id="MBB4097081.1"/>
    </source>
</evidence>
<comment type="caution">
    <text evidence="9">The sequence shown here is derived from an EMBL/GenBank/DDBJ whole genome shotgun (WGS) entry which is preliminary data.</text>
</comment>
<dbReference type="Pfam" id="PF02152">
    <property type="entry name" value="FolB"/>
    <property type="match status" value="1"/>
</dbReference>
<dbReference type="SUPFAM" id="SSF55620">
    <property type="entry name" value="Tetrahydrobiopterin biosynthesis enzymes-like"/>
    <property type="match status" value="1"/>
</dbReference>
<evidence type="ECO:0000256" key="5">
    <source>
        <dbReference type="ARBA" id="ARBA00022909"/>
    </source>
</evidence>
<dbReference type="EC" id="4.1.2.25" evidence="4"/>
<gene>
    <name evidence="9" type="ORF">GGR46_000614</name>
</gene>
<comment type="pathway">
    <text evidence="2">Cofactor biosynthesis; tetrahydrofolate biosynthesis; 2-amino-4-hydroxy-6-hydroxymethyl-7,8-dihydropteridine diphosphate from 7,8-dihydroneopterin triphosphate: step 3/4.</text>
</comment>
<name>A0A7W6JRD2_9SPHN</name>